<dbReference type="PANTHER" id="PTHR40080:SF1">
    <property type="entry name" value="TRPR-LIKE PROTEIN YERC_YECD"/>
    <property type="match status" value="1"/>
</dbReference>
<dbReference type="Pfam" id="PF01371">
    <property type="entry name" value="Trp_repressor"/>
    <property type="match status" value="1"/>
</dbReference>
<dbReference type="SUPFAM" id="SSF48295">
    <property type="entry name" value="TrpR-like"/>
    <property type="match status" value="1"/>
</dbReference>
<gene>
    <name evidence="1" type="ORF">A2627_02705</name>
</gene>
<accession>A0A1F7YDV7</accession>
<comment type="caution">
    <text evidence="1">The sequence shown here is derived from an EMBL/GenBank/DDBJ whole genome shotgun (WGS) entry which is preliminary data.</text>
</comment>
<evidence type="ECO:0008006" key="3">
    <source>
        <dbReference type="Google" id="ProtNLM"/>
    </source>
</evidence>
<organism evidence="1 2">
    <name type="scientific">Candidatus Woesebacteria bacterium RIFCSPHIGHO2_01_FULL_39_28</name>
    <dbReference type="NCBI Taxonomy" id="1802496"/>
    <lineage>
        <taxon>Bacteria</taxon>
        <taxon>Candidatus Woeseibacteriota</taxon>
    </lineage>
</organism>
<dbReference type="NCBIfam" id="TIGR02531">
    <property type="entry name" value="yecD_yerC"/>
    <property type="match status" value="1"/>
</dbReference>
<dbReference type="InterPro" id="IPR038116">
    <property type="entry name" value="TrpR-like_sf"/>
</dbReference>
<dbReference type="Gene3D" id="1.10.1270.10">
    <property type="entry name" value="TrpR-like"/>
    <property type="match status" value="1"/>
</dbReference>
<evidence type="ECO:0000313" key="1">
    <source>
        <dbReference type="EMBL" id="OGM24685.1"/>
    </source>
</evidence>
<dbReference type="InterPro" id="IPR013368">
    <property type="entry name" value="YecD_YerC"/>
</dbReference>
<evidence type="ECO:0000313" key="2">
    <source>
        <dbReference type="Proteomes" id="UP000178851"/>
    </source>
</evidence>
<proteinExistence type="predicted"/>
<dbReference type="InterPro" id="IPR000831">
    <property type="entry name" value="Trp_repress"/>
</dbReference>
<dbReference type="AlphaFoldDB" id="A0A1F7YDV7"/>
<dbReference type="PANTHER" id="PTHR40080">
    <property type="entry name" value="LMO1763 PROTEIN"/>
    <property type="match status" value="1"/>
</dbReference>
<dbReference type="InterPro" id="IPR010921">
    <property type="entry name" value="Trp_repressor/repl_initiator"/>
</dbReference>
<dbReference type="GO" id="GO:0003700">
    <property type="term" value="F:DNA-binding transcription factor activity"/>
    <property type="evidence" value="ECO:0007669"/>
    <property type="project" value="InterPro"/>
</dbReference>
<dbReference type="Proteomes" id="UP000178851">
    <property type="component" value="Unassembled WGS sequence"/>
</dbReference>
<reference evidence="1 2" key="1">
    <citation type="journal article" date="2016" name="Nat. Commun.">
        <title>Thousands of microbial genomes shed light on interconnected biogeochemical processes in an aquifer system.</title>
        <authorList>
            <person name="Anantharaman K."/>
            <person name="Brown C.T."/>
            <person name="Hug L.A."/>
            <person name="Sharon I."/>
            <person name="Castelle C.J."/>
            <person name="Probst A.J."/>
            <person name="Thomas B.C."/>
            <person name="Singh A."/>
            <person name="Wilkins M.J."/>
            <person name="Karaoz U."/>
            <person name="Brodie E.L."/>
            <person name="Williams K.H."/>
            <person name="Hubbard S.S."/>
            <person name="Banfield J.F."/>
        </authorList>
    </citation>
    <scope>NUCLEOTIDE SEQUENCE [LARGE SCALE GENOMIC DNA]</scope>
</reference>
<dbReference type="GO" id="GO:0043565">
    <property type="term" value="F:sequence-specific DNA binding"/>
    <property type="evidence" value="ECO:0007669"/>
    <property type="project" value="InterPro"/>
</dbReference>
<name>A0A1F7YDV7_9BACT</name>
<dbReference type="EMBL" id="MGGI01000026">
    <property type="protein sequence ID" value="OGM24685.1"/>
    <property type="molecule type" value="Genomic_DNA"/>
</dbReference>
<sequence>MIKIEKLSTEQKIDLMFDLINSFRNVKGPMEIALFLQDLLTANEIRNLSTRLRIAKLLLSGITQREICSQVHTSLATVSKVNIWLEEGGEGFKKAISKLPVRYKMPEKLPKGPIEFHLPQTLLALGEYALFKKQNNWLKDLNRGVKNKKNLDKSIHEIYSESYRFKRKHA</sequence>
<protein>
    <recommendedName>
        <fullName evidence="3">TrpR like protein, YerC/YecD</fullName>
    </recommendedName>
</protein>